<evidence type="ECO:0000256" key="8">
    <source>
        <dbReference type="PIRSR" id="PIRSR500134-1"/>
    </source>
</evidence>
<dbReference type="GO" id="GO:0051287">
    <property type="term" value="F:NAD binding"/>
    <property type="evidence" value="ECO:0007669"/>
    <property type="project" value="InterPro"/>
</dbReference>
<dbReference type="InterPro" id="IPR008927">
    <property type="entry name" value="6-PGluconate_DH-like_C_sf"/>
</dbReference>
<dbReference type="InterPro" id="IPR036291">
    <property type="entry name" value="NAD(P)-bd_dom_sf"/>
</dbReference>
<dbReference type="GO" id="GO:0003979">
    <property type="term" value="F:UDP-glucose 6-dehydrogenase activity"/>
    <property type="evidence" value="ECO:0007669"/>
    <property type="project" value="UniProtKB-EC"/>
</dbReference>
<comment type="pathway">
    <text evidence="1">Nucleotide-sugar biosynthesis; UDP-alpha-D-glucuronate biosynthesis; UDP-alpha-D-glucuronate from UDP-alpha-D-glucose: step 1/1.</text>
</comment>
<feature type="binding site" evidence="10">
    <location>
        <position position="30"/>
    </location>
    <ligand>
        <name>NAD(+)</name>
        <dbReference type="ChEBI" id="CHEBI:57540"/>
    </ligand>
</feature>
<dbReference type="SMART" id="SM00984">
    <property type="entry name" value="UDPG_MGDP_dh_C"/>
    <property type="match status" value="1"/>
</dbReference>
<dbReference type="PIRSF" id="PIRSF000124">
    <property type="entry name" value="UDPglc_GDPman_dh"/>
    <property type="match status" value="1"/>
</dbReference>
<dbReference type="NCBIfam" id="TIGR03026">
    <property type="entry name" value="NDP-sugDHase"/>
    <property type="match status" value="1"/>
</dbReference>
<organism evidence="13 14">
    <name type="scientific">Paenibacillus tyrfis</name>
    <dbReference type="NCBI Taxonomy" id="1501230"/>
    <lineage>
        <taxon>Bacteria</taxon>
        <taxon>Bacillati</taxon>
        <taxon>Bacillota</taxon>
        <taxon>Bacilli</taxon>
        <taxon>Bacillales</taxon>
        <taxon>Paenibacillaceae</taxon>
        <taxon>Paenibacillus</taxon>
    </lineage>
</organism>
<evidence type="ECO:0000256" key="5">
    <source>
        <dbReference type="ARBA" id="ARBA00023027"/>
    </source>
</evidence>
<dbReference type="InterPro" id="IPR014026">
    <property type="entry name" value="UDP-Glc/GDP-Man_DH_dimer"/>
</dbReference>
<keyword evidence="4 7" id="KW-0560">Oxidoreductase</keyword>
<dbReference type="InterPro" id="IPR028357">
    <property type="entry name" value="UDPglc_DH_bac"/>
</dbReference>
<dbReference type="Gene3D" id="3.40.50.720">
    <property type="entry name" value="NAD(P)-binding Rossmann-like Domain"/>
    <property type="match status" value="2"/>
</dbReference>
<evidence type="ECO:0000256" key="7">
    <source>
        <dbReference type="PIRNR" id="PIRNR000124"/>
    </source>
</evidence>
<protein>
    <recommendedName>
        <fullName evidence="3 7">UDP-glucose 6-dehydrogenase</fullName>
        <ecNumber evidence="3 7">1.1.1.22</ecNumber>
    </recommendedName>
</protein>
<accession>A0A081NZW0</accession>
<feature type="binding site" evidence="9">
    <location>
        <begin position="154"/>
        <end position="157"/>
    </location>
    <ligand>
        <name>substrate</name>
    </ligand>
</feature>
<keyword evidence="5 7" id="KW-0520">NAD</keyword>
<feature type="chain" id="PRO_5001761226" description="UDP-glucose 6-dehydrogenase" evidence="11">
    <location>
        <begin position="21"/>
        <end position="471"/>
    </location>
</feature>
<dbReference type="InterPro" id="IPR001732">
    <property type="entry name" value="UDP-Glc/GDP-Man_DH_N"/>
</dbReference>
<dbReference type="InterPro" id="IPR017476">
    <property type="entry name" value="UDP-Glc/GDP-Man"/>
</dbReference>
<keyword evidence="11" id="KW-0732">Signal</keyword>
<feature type="binding site" evidence="9">
    <location>
        <position position="344"/>
    </location>
    <ligand>
        <name>substrate</name>
    </ligand>
</feature>
<feature type="domain" description="UDP-glucose/GDP-mannose dehydrogenase C-terminal" evidence="12">
    <location>
        <begin position="337"/>
        <end position="440"/>
    </location>
</feature>
<feature type="signal peptide" evidence="11">
    <location>
        <begin position="1"/>
        <end position="20"/>
    </location>
</feature>
<dbReference type="Proteomes" id="UP000028123">
    <property type="component" value="Unassembled WGS sequence"/>
</dbReference>
<reference evidence="13 14" key="1">
    <citation type="submission" date="2014-06" db="EMBL/GenBank/DDBJ databases">
        <title>Draft genome sequence of Paenibacillus sp. MSt1.</title>
        <authorList>
            <person name="Aw Y.K."/>
            <person name="Ong K.S."/>
            <person name="Gan H.M."/>
            <person name="Lee S.M."/>
        </authorList>
    </citation>
    <scope>NUCLEOTIDE SEQUENCE [LARGE SCALE GENOMIC DNA]</scope>
    <source>
        <strain evidence="13 14">MSt1</strain>
    </source>
</reference>
<evidence type="ECO:0000256" key="11">
    <source>
        <dbReference type="SAM" id="SignalP"/>
    </source>
</evidence>
<dbReference type="AlphaFoldDB" id="A0A081NZW0"/>
<feature type="binding site" evidence="10">
    <location>
        <position position="84"/>
    </location>
    <ligand>
        <name>NAD(+)</name>
        <dbReference type="ChEBI" id="CHEBI:57540"/>
    </ligand>
</feature>
<feature type="binding site" evidence="10">
    <location>
        <position position="157"/>
    </location>
    <ligand>
        <name>NAD(+)</name>
        <dbReference type="ChEBI" id="CHEBI:57540"/>
    </ligand>
</feature>
<dbReference type="Pfam" id="PF00984">
    <property type="entry name" value="UDPG_MGDP_dh"/>
    <property type="match status" value="1"/>
</dbReference>
<comment type="catalytic activity">
    <reaction evidence="6 7">
        <text>UDP-alpha-D-glucose + 2 NAD(+) + H2O = UDP-alpha-D-glucuronate + 2 NADH + 3 H(+)</text>
        <dbReference type="Rhea" id="RHEA:23596"/>
        <dbReference type="ChEBI" id="CHEBI:15377"/>
        <dbReference type="ChEBI" id="CHEBI:15378"/>
        <dbReference type="ChEBI" id="CHEBI:57540"/>
        <dbReference type="ChEBI" id="CHEBI:57945"/>
        <dbReference type="ChEBI" id="CHEBI:58052"/>
        <dbReference type="ChEBI" id="CHEBI:58885"/>
        <dbReference type="EC" id="1.1.1.22"/>
    </reaction>
</comment>
<feature type="binding site" evidence="10">
    <location>
        <position position="35"/>
    </location>
    <ligand>
        <name>NAD(+)</name>
        <dbReference type="ChEBI" id="CHEBI:57540"/>
    </ligand>
</feature>
<dbReference type="GO" id="GO:0006065">
    <property type="term" value="P:UDP-glucuronate biosynthetic process"/>
    <property type="evidence" value="ECO:0007669"/>
    <property type="project" value="UniProtKB-UniPathway"/>
</dbReference>
<dbReference type="GO" id="GO:0000271">
    <property type="term" value="P:polysaccharide biosynthetic process"/>
    <property type="evidence" value="ECO:0007669"/>
    <property type="project" value="InterPro"/>
</dbReference>
<sequence length="471" mass="51878">MRVVCIGAGYVGSVTGAAFAALGYQTTVIDIDQSKVQAINEGKSPIFEPGLDTLIKTYAGVTLNASVEYDAVTEADVVFIGVGTPSRPDGSADLKYIEGAAINIAKYIKPDGYTVIVNKSTVPVGTAEHVSAIVEEHSGLKSNVHFSIISNPEFLREGYAVEDVFLPDRIVIGTLNERARTIMRELYSKLVDLEQPYEIIRQLGFNPQRESGLPVYFETDTRSAEMIKYASNAFLAVKISYINEVARLCEAMQANVLDVSKGMGLDSRIGNKFLQVSSGWSGSCFPKDTAEFLAASRKHGRELNVVKAAMESNLEMHAYIVEKVKKKLGTLYGKTIGVLGLTFKPNTDDTRHTQASFIIRGMINQGASVKVHDPQGMEMFHVFNPNLAVTYCHAAEEVADQADAIVLLTHWEDYALLKWSDMGSRMNHKYVLDTRNFLSVGMMNQLGYHYEGIGIGNSQEYHQFRALSEVI</sequence>
<dbReference type="EC" id="1.1.1.22" evidence="3 7"/>
<evidence type="ECO:0000256" key="1">
    <source>
        <dbReference type="ARBA" id="ARBA00004701"/>
    </source>
</evidence>
<evidence type="ECO:0000259" key="12">
    <source>
        <dbReference type="SMART" id="SM00984"/>
    </source>
</evidence>
<dbReference type="InterPro" id="IPR014027">
    <property type="entry name" value="UDP-Glc/GDP-Man_DH_C"/>
</dbReference>
<evidence type="ECO:0000313" key="13">
    <source>
        <dbReference type="EMBL" id="KEQ23983.1"/>
    </source>
</evidence>
<evidence type="ECO:0000256" key="9">
    <source>
        <dbReference type="PIRSR" id="PIRSR500134-2"/>
    </source>
</evidence>
<name>A0A081NZW0_9BACL</name>
<dbReference type="PANTHER" id="PTHR43750">
    <property type="entry name" value="UDP-GLUCOSE 6-DEHYDROGENASE TUAD"/>
    <property type="match status" value="1"/>
</dbReference>
<evidence type="ECO:0000256" key="4">
    <source>
        <dbReference type="ARBA" id="ARBA00023002"/>
    </source>
</evidence>
<dbReference type="Pfam" id="PF03720">
    <property type="entry name" value="UDPG_MGDP_dh_C"/>
    <property type="match status" value="1"/>
</dbReference>
<evidence type="ECO:0000256" key="10">
    <source>
        <dbReference type="PIRSR" id="PIRSR500134-3"/>
    </source>
</evidence>
<feature type="binding site" evidence="10">
    <location>
        <position position="351"/>
    </location>
    <ligand>
        <name>NAD(+)</name>
        <dbReference type="ChEBI" id="CHEBI:57540"/>
    </ligand>
</feature>
<keyword evidence="14" id="KW-1185">Reference proteome</keyword>
<evidence type="ECO:0000313" key="14">
    <source>
        <dbReference type="Proteomes" id="UP000028123"/>
    </source>
</evidence>
<dbReference type="EMBL" id="JNVM01000018">
    <property type="protein sequence ID" value="KEQ23983.1"/>
    <property type="molecule type" value="Genomic_DNA"/>
</dbReference>
<feature type="binding site" evidence="9">
    <location>
        <position position="228"/>
    </location>
    <ligand>
        <name>substrate</name>
    </ligand>
</feature>
<comment type="similarity">
    <text evidence="2 7">Belongs to the UDP-glucose/GDP-mannose dehydrogenase family.</text>
</comment>
<dbReference type="PANTHER" id="PTHR43750:SF3">
    <property type="entry name" value="UDP-GLUCOSE 6-DEHYDROGENASE TUAD"/>
    <property type="match status" value="1"/>
</dbReference>
<dbReference type="Gene3D" id="1.20.5.100">
    <property type="entry name" value="Cytochrome c1, transmembrane anchor, C-terminal"/>
    <property type="match status" value="1"/>
</dbReference>
<dbReference type="InterPro" id="IPR036220">
    <property type="entry name" value="UDP-Glc/GDP-Man_DH_C_sf"/>
</dbReference>
<evidence type="ECO:0000256" key="6">
    <source>
        <dbReference type="ARBA" id="ARBA00047473"/>
    </source>
</evidence>
<dbReference type="UniPathway" id="UPA00038">
    <property type="reaction ID" value="UER00491"/>
</dbReference>
<evidence type="ECO:0000256" key="3">
    <source>
        <dbReference type="ARBA" id="ARBA00012954"/>
    </source>
</evidence>
<gene>
    <name evidence="13" type="ORF">ET33_12000</name>
</gene>
<dbReference type="eggNOG" id="COG1004">
    <property type="taxonomic scope" value="Bacteria"/>
</dbReference>
<feature type="active site" description="Nucleophile" evidence="8">
    <location>
        <position position="284"/>
    </location>
</feature>
<dbReference type="Pfam" id="PF03721">
    <property type="entry name" value="UDPG_MGDP_dh_N"/>
    <property type="match status" value="1"/>
</dbReference>
<dbReference type="RefSeq" id="WP_036687045.1">
    <property type="nucleotide sequence ID" value="NZ_JNVM01000018.1"/>
</dbReference>
<feature type="binding site" evidence="10">
    <location>
        <position position="121"/>
    </location>
    <ligand>
        <name>NAD(+)</name>
        <dbReference type="ChEBI" id="CHEBI:57540"/>
    </ligand>
</feature>
<dbReference type="OrthoDB" id="9803238at2"/>
<dbReference type="SUPFAM" id="SSF48179">
    <property type="entry name" value="6-phosphogluconate dehydrogenase C-terminal domain-like"/>
    <property type="match status" value="1"/>
</dbReference>
<feature type="binding site" evidence="9">
    <location>
        <begin position="273"/>
        <end position="277"/>
    </location>
    <ligand>
        <name>substrate</name>
    </ligand>
</feature>
<feature type="binding site" evidence="10">
    <location>
        <position position="287"/>
    </location>
    <ligand>
        <name>NAD(+)</name>
        <dbReference type="ChEBI" id="CHEBI:57540"/>
    </ligand>
</feature>
<comment type="caution">
    <text evidence="13">The sequence shown here is derived from an EMBL/GenBank/DDBJ whole genome shotgun (WGS) entry which is preliminary data.</text>
</comment>
<evidence type="ECO:0000256" key="2">
    <source>
        <dbReference type="ARBA" id="ARBA00006601"/>
    </source>
</evidence>
<dbReference type="SUPFAM" id="SSF51735">
    <property type="entry name" value="NAD(P)-binding Rossmann-fold domains"/>
    <property type="match status" value="1"/>
</dbReference>
<dbReference type="SUPFAM" id="SSF52413">
    <property type="entry name" value="UDP-glucose/GDP-mannose dehydrogenase C-terminal domain"/>
    <property type="match status" value="1"/>
</dbReference>
<proteinExistence type="inferred from homology"/>
<dbReference type="PIRSF" id="PIRSF500134">
    <property type="entry name" value="UDPglc_DH_bac"/>
    <property type="match status" value="1"/>
</dbReference>